<dbReference type="Proteomes" id="UP000887565">
    <property type="component" value="Unplaced"/>
</dbReference>
<dbReference type="WBParaSite" id="nRc.2.0.1.t26695-RA">
    <property type="protein sequence ID" value="nRc.2.0.1.t26695-RA"/>
    <property type="gene ID" value="nRc.2.0.1.g26695"/>
</dbReference>
<feature type="compositionally biased region" description="Low complexity" evidence="1">
    <location>
        <begin position="14"/>
        <end position="24"/>
    </location>
</feature>
<evidence type="ECO:0000313" key="3">
    <source>
        <dbReference type="WBParaSite" id="nRc.2.0.1.t26695-RA"/>
    </source>
</evidence>
<evidence type="ECO:0000256" key="1">
    <source>
        <dbReference type="SAM" id="MobiDB-lite"/>
    </source>
</evidence>
<dbReference type="Gene3D" id="3.30.460.20">
    <property type="entry name" value="CorA soluble domain-like"/>
    <property type="match status" value="1"/>
</dbReference>
<keyword evidence="2" id="KW-1185">Reference proteome</keyword>
<protein>
    <submittedName>
        <fullName evidence="3">Magnesium transporter</fullName>
    </submittedName>
</protein>
<accession>A0A915JKJ9</accession>
<dbReference type="SUPFAM" id="SSF143865">
    <property type="entry name" value="CorA soluble domain-like"/>
    <property type="match status" value="1"/>
</dbReference>
<dbReference type="AlphaFoldDB" id="A0A915JKJ9"/>
<name>A0A915JKJ9_ROMCU</name>
<feature type="compositionally biased region" description="Basic and acidic residues" evidence="1">
    <location>
        <begin position="1"/>
        <end position="13"/>
    </location>
</feature>
<sequence length="112" mass="12903">MLRRTQPDHDQYRRAAQAGPPAQQTGKLMRKPQRHDNMLINCAAYQDGRKLADIDIDAISDYVSKPECFVWVALKDPTPDELDLMQEEFGLHELALEDARKGHQRPKIEEYG</sequence>
<evidence type="ECO:0000313" key="2">
    <source>
        <dbReference type="Proteomes" id="UP000887565"/>
    </source>
</evidence>
<feature type="region of interest" description="Disordered" evidence="1">
    <location>
        <begin position="1"/>
        <end position="33"/>
    </location>
</feature>
<reference evidence="3" key="1">
    <citation type="submission" date="2022-11" db="UniProtKB">
        <authorList>
            <consortium name="WormBaseParasite"/>
        </authorList>
    </citation>
    <scope>IDENTIFICATION</scope>
</reference>
<organism evidence="2 3">
    <name type="scientific">Romanomermis culicivorax</name>
    <name type="common">Nematode worm</name>
    <dbReference type="NCBI Taxonomy" id="13658"/>
    <lineage>
        <taxon>Eukaryota</taxon>
        <taxon>Metazoa</taxon>
        <taxon>Ecdysozoa</taxon>
        <taxon>Nematoda</taxon>
        <taxon>Enoplea</taxon>
        <taxon>Dorylaimia</taxon>
        <taxon>Mermithida</taxon>
        <taxon>Mermithoidea</taxon>
        <taxon>Mermithidae</taxon>
        <taxon>Romanomermis</taxon>
    </lineage>
</organism>
<proteinExistence type="predicted"/>
<dbReference type="InterPro" id="IPR045861">
    <property type="entry name" value="CorA_cytoplasmic_dom"/>
</dbReference>